<dbReference type="InterPro" id="IPR041552">
    <property type="entry name" value="UvrA_DNA-bd"/>
</dbReference>
<dbReference type="SMART" id="SM00382">
    <property type="entry name" value="AAA"/>
    <property type="match status" value="2"/>
</dbReference>
<evidence type="ECO:0000256" key="4">
    <source>
        <dbReference type="ARBA" id="ARBA00022737"/>
    </source>
</evidence>
<dbReference type="InterPro" id="IPR003593">
    <property type="entry name" value="AAA+_ATPase"/>
</dbReference>
<evidence type="ECO:0000256" key="9">
    <source>
        <dbReference type="ARBA" id="ARBA00022833"/>
    </source>
</evidence>
<dbReference type="GO" id="GO:0003677">
    <property type="term" value="F:DNA binding"/>
    <property type="evidence" value="ECO:0007669"/>
    <property type="project" value="UniProtKB-KW"/>
</dbReference>
<dbReference type="GO" id="GO:0005524">
    <property type="term" value="F:ATP binding"/>
    <property type="evidence" value="ECO:0007669"/>
    <property type="project" value="UniProtKB-KW"/>
</dbReference>
<dbReference type="InterPro" id="IPR027417">
    <property type="entry name" value="P-loop_NTPase"/>
</dbReference>
<dbReference type="PANTHER" id="PTHR43152">
    <property type="entry name" value="UVRABC SYSTEM PROTEIN A"/>
    <property type="match status" value="1"/>
</dbReference>
<dbReference type="GO" id="GO:0016887">
    <property type="term" value="F:ATP hydrolysis activity"/>
    <property type="evidence" value="ECO:0007669"/>
    <property type="project" value="InterPro"/>
</dbReference>
<evidence type="ECO:0000256" key="1">
    <source>
        <dbReference type="ARBA" id="ARBA00004496"/>
    </source>
</evidence>
<proteinExistence type="inferred from homology"/>
<keyword evidence="9" id="KW-0862">Zinc</keyword>
<accession>A0A2H0RLM1</accession>
<evidence type="ECO:0000256" key="15">
    <source>
        <dbReference type="ARBA" id="ARBA00039316"/>
    </source>
</evidence>
<evidence type="ECO:0000256" key="7">
    <source>
        <dbReference type="ARBA" id="ARBA00022769"/>
    </source>
</evidence>
<evidence type="ECO:0000256" key="10">
    <source>
        <dbReference type="ARBA" id="ARBA00022840"/>
    </source>
</evidence>
<dbReference type="CDD" id="cd03271">
    <property type="entry name" value="ABC_UvrA_II"/>
    <property type="match status" value="1"/>
</dbReference>
<keyword evidence="13" id="KW-0234">DNA repair</keyword>
<dbReference type="InterPro" id="IPR003439">
    <property type="entry name" value="ABC_transporter-like_ATP-bd"/>
</dbReference>
<comment type="caution">
    <text evidence="18">The sequence shown here is derived from an EMBL/GenBank/DDBJ whole genome shotgun (WGS) entry which is preliminary data.</text>
</comment>
<keyword evidence="10" id="KW-0067">ATP-binding</keyword>
<dbReference type="InterPro" id="IPR041102">
    <property type="entry name" value="UvrA_inter"/>
</dbReference>
<comment type="subcellular location">
    <subcellularLocation>
        <location evidence="1">Cytoplasm</location>
    </subcellularLocation>
</comment>
<evidence type="ECO:0000256" key="5">
    <source>
        <dbReference type="ARBA" id="ARBA00022741"/>
    </source>
</evidence>
<keyword evidence="12" id="KW-0238">DNA-binding</keyword>
<sequence>MQDVIRVRGARVHNLKNVNVEIPKGKFTVITGLSGSGKSSLAFDTIYAEGQRRYMESLSSYARQFLEMQDKPDVDEMSGLSPTIAIDQKTASTNPRSTVGTVTEIYDSLRVLYARAGQAHCPETGEPVTEQTPDQMLATIVAAVAETDAFVLAPVVKQQRGEHKQAIVAAEAAGYKSARYDGLLMDIEELTDMRKDKKKVHDIDVVVERYSQGQELDRATVLETIKKTLDLGNGVMLLMRDDTGEDVTLSEGMFCAASGISIPTLEPNMFSFNSPHGACPECMGLGVKLVLESDLVIPNKRLTLAEGAVKPWSRIAGNSTSYLALLEAVGAKYKFDVHTPLNKLSESKLRLILKGSAGETYTVQGKTMIFPGVLGMLESKYRETDSEYVRKELETYMRSMICPECDGKRLNAISLAVTVAGKTIDALVRIPLDELLEWFVQVDVQTREGGSALTELEQKVITNVKREVLKRLEDLINVGLSYLTLDRSAVTLSGGESQRVRLATQLGTDLTGVIYILDEPSIGLHQRDNDKLIDTMKRLRDAGNTVIVVEHDEAMMRAADHVIDIGPGAGVYGGEVIAVGTVGDLEKCPESLTGQYMSGARCITMPAKRRALSKKNIRIQGATANNLQDVDVSIPLGALVCVTGVSGSGKSTLILDILGRALSKHFYRAKAYPAEHKSIKGVENIDKVVTVDQSPIGRTPRSNPATYTGVFTTIRDVYASVPEAKMRGYDAGKFSFNVKGGGRCETCGGDGVKRIEMQFMPDVYMDCPECHGKRYNAEALEIHYKGETISDVLNMTVEEARRFFTAIPAIYDKLTVLHEVGLGYVKLGQSATTLSGGEAQRVKLATELSRRATGKTLYILDEPTTGLHFDDINRLLGVLNQLVDKGNTVLIIEHDLDVVRAADYVIDMGPEGGTRGGLLVAEGTPEDIMKVKESLTGKYLKELIKTRGDQKPIGVAKPKRAKAAVKKSVAAKKKKEL</sequence>
<dbReference type="Gene3D" id="3.30.1490.20">
    <property type="entry name" value="ATP-grasp fold, A domain"/>
    <property type="match status" value="1"/>
</dbReference>
<evidence type="ECO:0000259" key="17">
    <source>
        <dbReference type="PROSITE" id="PS50893"/>
    </source>
</evidence>
<feature type="domain" description="ABC transporter" evidence="17">
    <location>
        <begin position="323"/>
        <end position="592"/>
    </location>
</feature>
<evidence type="ECO:0000256" key="16">
    <source>
        <dbReference type="ARBA" id="ARBA00042156"/>
    </source>
</evidence>
<evidence type="ECO:0000256" key="14">
    <source>
        <dbReference type="ARBA" id="ARBA00038000"/>
    </source>
</evidence>
<gene>
    <name evidence="18" type="ORF">COV06_04155</name>
</gene>
<evidence type="ECO:0000313" key="19">
    <source>
        <dbReference type="Proteomes" id="UP000230084"/>
    </source>
</evidence>
<name>A0A2H0RLM1_9BACT</name>
<dbReference type="GO" id="GO:0009380">
    <property type="term" value="C:excinuclease repair complex"/>
    <property type="evidence" value="ECO:0007669"/>
    <property type="project" value="InterPro"/>
</dbReference>
<dbReference type="Gene3D" id="3.40.50.300">
    <property type="entry name" value="P-loop containing nucleotide triphosphate hydrolases"/>
    <property type="match status" value="2"/>
</dbReference>
<evidence type="ECO:0000256" key="8">
    <source>
        <dbReference type="ARBA" id="ARBA00022771"/>
    </source>
</evidence>
<dbReference type="GO" id="GO:0005737">
    <property type="term" value="C:cytoplasm"/>
    <property type="evidence" value="ECO:0007669"/>
    <property type="project" value="UniProtKB-SubCell"/>
</dbReference>
<keyword evidence="2" id="KW-0963">Cytoplasm</keyword>
<dbReference type="EMBL" id="PCYM01000010">
    <property type="protein sequence ID" value="PIR47326.1"/>
    <property type="molecule type" value="Genomic_DNA"/>
</dbReference>
<dbReference type="Pfam" id="PF17760">
    <property type="entry name" value="UvrA_inter"/>
    <property type="match status" value="1"/>
</dbReference>
<keyword evidence="7" id="KW-0228">DNA excision</keyword>
<organism evidence="18 19">
    <name type="scientific">Candidatus Uhrbacteria bacterium CG10_big_fil_rev_8_21_14_0_10_50_16</name>
    <dbReference type="NCBI Taxonomy" id="1975039"/>
    <lineage>
        <taxon>Bacteria</taxon>
        <taxon>Candidatus Uhriibacteriota</taxon>
    </lineage>
</organism>
<keyword evidence="11" id="KW-0267">Excision nuclease</keyword>
<evidence type="ECO:0000256" key="13">
    <source>
        <dbReference type="ARBA" id="ARBA00023204"/>
    </source>
</evidence>
<dbReference type="InterPro" id="IPR013815">
    <property type="entry name" value="ATP_grasp_subdomain_1"/>
</dbReference>
<keyword evidence="4" id="KW-0677">Repeat</keyword>
<keyword evidence="8" id="KW-0863">Zinc-finger</keyword>
<dbReference type="GO" id="GO:0004518">
    <property type="term" value="F:nuclease activity"/>
    <property type="evidence" value="ECO:0007669"/>
    <property type="project" value="UniProtKB-KW"/>
</dbReference>
<dbReference type="NCBIfam" id="TIGR00630">
    <property type="entry name" value="uvra"/>
    <property type="match status" value="1"/>
</dbReference>
<dbReference type="FunFam" id="1.20.1580.10:FF:000002">
    <property type="entry name" value="UvrABC system protein A"/>
    <property type="match status" value="1"/>
</dbReference>
<keyword evidence="5" id="KW-0547">Nucleotide-binding</keyword>
<dbReference type="NCBIfam" id="NF001503">
    <property type="entry name" value="PRK00349.1"/>
    <property type="match status" value="1"/>
</dbReference>
<dbReference type="Pfam" id="PF17755">
    <property type="entry name" value="UvrA_DNA-bind"/>
    <property type="match status" value="1"/>
</dbReference>
<dbReference type="GO" id="GO:0006289">
    <property type="term" value="P:nucleotide-excision repair"/>
    <property type="evidence" value="ECO:0007669"/>
    <property type="project" value="InterPro"/>
</dbReference>
<evidence type="ECO:0000256" key="6">
    <source>
        <dbReference type="ARBA" id="ARBA00022763"/>
    </source>
</evidence>
<evidence type="ECO:0000313" key="18">
    <source>
        <dbReference type="EMBL" id="PIR47326.1"/>
    </source>
</evidence>
<dbReference type="SUPFAM" id="SSF52540">
    <property type="entry name" value="P-loop containing nucleoside triphosphate hydrolases"/>
    <property type="match status" value="2"/>
</dbReference>
<dbReference type="PROSITE" id="PS00211">
    <property type="entry name" value="ABC_TRANSPORTER_1"/>
    <property type="match status" value="2"/>
</dbReference>
<feature type="domain" description="ABC transporter" evidence="17">
    <location>
        <begin position="612"/>
        <end position="941"/>
    </location>
</feature>
<dbReference type="Gene3D" id="1.20.1580.10">
    <property type="entry name" value="ABC transporter ATPase like domain"/>
    <property type="match status" value="2"/>
</dbReference>
<dbReference type="Gene3D" id="1.10.8.280">
    <property type="entry name" value="ABC transporter ATPase domain-like"/>
    <property type="match status" value="1"/>
</dbReference>
<dbReference type="GO" id="GO:0008270">
    <property type="term" value="F:zinc ion binding"/>
    <property type="evidence" value="ECO:0007669"/>
    <property type="project" value="UniProtKB-KW"/>
</dbReference>
<reference evidence="18 19" key="1">
    <citation type="submission" date="2017-09" db="EMBL/GenBank/DDBJ databases">
        <title>Depth-based differentiation of microbial function through sediment-hosted aquifers and enrichment of novel symbionts in the deep terrestrial subsurface.</title>
        <authorList>
            <person name="Probst A.J."/>
            <person name="Ladd B."/>
            <person name="Jarett J.K."/>
            <person name="Geller-Mcgrath D.E."/>
            <person name="Sieber C.M."/>
            <person name="Emerson J.B."/>
            <person name="Anantharaman K."/>
            <person name="Thomas B.C."/>
            <person name="Malmstrom R."/>
            <person name="Stieglmeier M."/>
            <person name="Klingl A."/>
            <person name="Woyke T."/>
            <person name="Ryan C.M."/>
            <person name="Banfield J.F."/>
        </authorList>
    </citation>
    <scope>NUCLEOTIDE SEQUENCE [LARGE SCALE GENOMIC DNA]</scope>
    <source>
        <strain evidence="18">CG10_big_fil_rev_8_21_14_0_10_50_16</strain>
    </source>
</reference>
<comment type="similarity">
    <text evidence="14">Belongs to the ABC transporter superfamily. UvrA family.</text>
</comment>
<dbReference type="InterPro" id="IPR017871">
    <property type="entry name" value="ABC_transporter-like_CS"/>
</dbReference>
<keyword evidence="6" id="KW-0227">DNA damage</keyword>
<dbReference type="PANTHER" id="PTHR43152:SF3">
    <property type="entry name" value="UVRABC SYSTEM PROTEIN A"/>
    <property type="match status" value="1"/>
</dbReference>
<dbReference type="PROSITE" id="PS50893">
    <property type="entry name" value="ABC_TRANSPORTER_2"/>
    <property type="match status" value="2"/>
</dbReference>
<evidence type="ECO:0000256" key="12">
    <source>
        <dbReference type="ARBA" id="ARBA00023125"/>
    </source>
</evidence>
<keyword evidence="3" id="KW-0479">Metal-binding</keyword>
<dbReference type="InterPro" id="IPR004602">
    <property type="entry name" value="UvrA"/>
</dbReference>
<evidence type="ECO:0000256" key="11">
    <source>
        <dbReference type="ARBA" id="ARBA00022881"/>
    </source>
</evidence>
<dbReference type="Proteomes" id="UP000230084">
    <property type="component" value="Unassembled WGS sequence"/>
</dbReference>
<evidence type="ECO:0000256" key="3">
    <source>
        <dbReference type="ARBA" id="ARBA00022723"/>
    </source>
</evidence>
<dbReference type="AlphaFoldDB" id="A0A2H0RLM1"/>
<evidence type="ECO:0000256" key="2">
    <source>
        <dbReference type="ARBA" id="ARBA00022490"/>
    </source>
</evidence>
<protein>
    <recommendedName>
        <fullName evidence="15">UvrABC system protein A</fullName>
    </recommendedName>
    <alternativeName>
        <fullName evidence="16">Excinuclease ABC subunit A</fullName>
    </alternativeName>
</protein>